<dbReference type="InterPro" id="IPR011330">
    <property type="entry name" value="Glyco_hydro/deAcase_b/a-brl"/>
</dbReference>
<proteinExistence type="predicted"/>
<gene>
    <name evidence="2" type="ORF">QB898_08645</name>
</gene>
<accession>A0AAW6RLD0</accession>
<dbReference type="InterPro" id="IPR006311">
    <property type="entry name" value="TAT_signal"/>
</dbReference>
<evidence type="ECO:0000313" key="3">
    <source>
        <dbReference type="Proteomes" id="UP001237156"/>
    </source>
</evidence>
<keyword evidence="1" id="KW-0732">Signal</keyword>
<keyword evidence="3" id="KW-1185">Reference proteome</keyword>
<comment type="caution">
    <text evidence="2">The sequence shown here is derived from an EMBL/GenBank/DDBJ whole genome shotgun (WGS) entry which is preliminary data.</text>
</comment>
<feature type="signal peptide" evidence="1">
    <location>
        <begin position="1"/>
        <end position="39"/>
    </location>
</feature>
<dbReference type="RefSeq" id="WP_279524611.1">
    <property type="nucleotide sequence ID" value="NZ_JARVII010000016.1"/>
</dbReference>
<dbReference type="EMBL" id="JARVII010000016">
    <property type="protein sequence ID" value="MDG9699773.1"/>
    <property type="molecule type" value="Genomic_DNA"/>
</dbReference>
<organism evidence="2 3">
    <name type="scientific">Ottowia cancrivicina</name>
    <dbReference type="NCBI Taxonomy" id="3040346"/>
    <lineage>
        <taxon>Bacteria</taxon>
        <taxon>Pseudomonadati</taxon>
        <taxon>Pseudomonadota</taxon>
        <taxon>Betaproteobacteria</taxon>
        <taxon>Burkholderiales</taxon>
        <taxon>Comamonadaceae</taxon>
        <taxon>Ottowia</taxon>
    </lineage>
</organism>
<dbReference type="Gene3D" id="3.20.20.370">
    <property type="entry name" value="Glycoside hydrolase/deacetylase"/>
    <property type="match status" value="1"/>
</dbReference>
<feature type="chain" id="PRO_5043666894" evidence="1">
    <location>
        <begin position="40"/>
        <end position="290"/>
    </location>
</feature>
<sequence>MTRQLDLLRRPLIRAAGLAASSAVCLAAAAQSAPAPAPAAPVTAPGACQPLYLALETGHLESAPMLVEALHTQGVTATFFSANEKQKNGKTSLDRAWGPWWKARAREGHDTAARTWDRVEWNGDLPGREPRFRMRIHDGAFAGREFTWKGSKYCENLDKSAERLNYYTGKPPLQLFHVEGRASPRLLETAQSCGYKHVNWTPASFLVSKDWIEGKKPYDELTRNALKALPLQPVLLVGTSMWEGHDGWVTGGMLKQFIGHAKALGYCFKPLREHPDYQSWLQEHPYEDKP</sequence>
<name>A0AAW6RLD0_9BURK</name>
<evidence type="ECO:0000313" key="2">
    <source>
        <dbReference type="EMBL" id="MDG9699773.1"/>
    </source>
</evidence>
<dbReference type="AlphaFoldDB" id="A0AAW6RLD0"/>
<protein>
    <submittedName>
        <fullName evidence="2">Polysaccharide deacetylase family protein</fullName>
    </submittedName>
</protein>
<dbReference type="Proteomes" id="UP001237156">
    <property type="component" value="Unassembled WGS sequence"/>
</dbReference>
<evidence type="ECO:0000256" key="1">
    <source>
        <dbReference type="SAM" id="SignalP"/>
    </source>
</evidence>
<dbReference type="GO" id="GO:0005975">
    <property type="term" value="P:carbohydrate metabolic process"/>
    <property type="evidence" value="ECO:0007669"/>
    <property type="project" value="InterPro"/>
</dbReference>
<reference evidence="2 3" key="1">
    <citation type="submission" date="2023-04" db="EMBL/GenBank/DDBJ databases">
        <title>Ottowia paracancer sp. nov., isolated from human stomach.</title>
        <authorList>
            <person name="Song Y."/>
        </authorList>
    </citation>
    <scope>NUCLEOTIDE SEQUENCE [LARGE SCALE GENOMIC DNA]</scope>
    <source>
        <strain evidence="2 3">10c7w1</strain>
    </source>
</reference>
<dbReference type="SUPFAM" id="SSF88713">
    <property type="entry name" value="Glycoside hydrolase/deacetylase"/>
    <property type="match status" value="1"/>
</dbReference>
<dbReference type="PROSITE" id="PS51318">
    <property type="entry name" value="TAT"/>
    <property type="match status" value="1"/>
</dbReference>